<dbReference type="PANTHER" id="PTHR43761">
    <property type="entry name" value="D-ISOMER SPECIFIC 2-HYDROXYACID DEHYDROGENASE FAMILY PROTEIN (AFU_ORTHOLOGUE AFUA_1G13630)"/>
    <property type="match status" value="1"/>
</dbReference>
<dbReference type="Pfam" id="PF02826">
    <property type="entry name" value="2-Hacid_dh_C"/>
    <property type="match status" value="1"/>
</dbReference>
<comment type="similarity">
    <text evidence="1 4">Belongs to the D-isomer specific 2-hydroxyacid dehydrogenase family.</text>
</comment>
<evidence type="ECO:0000313" key="7">
    <source>
        <dbReference type="EMBL" id="MBC3536295.1"/>
    </source>
</evidence>
<dbReference type="SUPFAM" id="SSF51735">
    <property type="entry name" value="NAD(P)-binding Rossmann-fold domains"/>
    <property type="match status" value="1"/>
</dbReference>
<keyword evidence="2 4" id="KW-0560">Oxidoreductase</keyword>
<dbReference type="InterPro" id="IPR006140">
    <property type="entry name" value="D-isomer_DH_NAD-bd"/>
</dbReference>
<dbReference type="InterPro" id="IPR006139">
    <property type="entry name" value="D-isomer_2_OHA_DH_cat_dom"/>
</dbReference>
<dbReference type="Gene3D" id="3.40.50.720">
    <property type="entry name" value="NAD(P)-binding Rossmann-like Domain"/>
    <property type="match status" value="2"/>
</dbReference>
<name>A0ABR6VHX6_9FIRM</name>
<reference evidence="7 8" key="1">
    <citation type="submission" date="2020-08" db="EMBL/GenBank/DDBJ databases">
        <authorList>
            <person name="Liu C."/>
            <person name="Sun Q."/>
        </authorList>
    </citation>
    <scope>NUCLEOTIDE SEQUENCE [LARGE SCALE GENOMIC DNA]</scope>
    <source>
        <strain evidence="7 8">NSJ-59</strain>
    </source>
</reference>
<keyword evidence="8" id="KW-1185">Reference proteome</keyword>
<evidence type="ECO:0000313" key="8">
    <source>
        <dbReference type="Proteomes" id="UP000606870"/>
    </source>
</evidence>
<dbReference type="SUPFAM" id="SSF52283">
    <property type="entry name" value="Formate/glycerate dehydrogenase catalytic domain-like"/>
    <property type="match status" value="1"/>
</dbReference>
<evidence type="ECO:0000259" key="5">
    <source>
        <dbReference type="Pfam" id="PF00389"/>
    </source>
</evidence>
<dbReference type="InterPro" id="IPR029753">
    <property type="entry name" value="D-isomer_DH_CS"/>
</dbReference>
<comment type="caution">
    <text evidence="7">The sequence shown here is derived from an EMBL/GenBank/DDBJ whole genome shotgun (WGS) entry which is preliminary data.</text>
</comment>
<evidence type="ECO:0000256" key="3">
    <source>
        <dbReference type="ARBA" id="ARBA00023027"/>
    </source>
</evidence>
<gene>
    <name evidence="7" type="ORF">H8J70_03390</name>
</gene>
<evidence type="ECO:0000256" key="1">
    <source>
        <dbReference type="ARBA" id="ARBA00005854"/>
    </source>
</evidence>
<evidence type="ECO:0000256" key="4">
    <source>
        <dbReference type="RuleBase" id="RU003719"/>
    </source>
</evidence>
<dbReference type="Proteomes" id="UP000606870">
    <property type="component" value="Unassembled WGS sequence"/>
</dbReference>
<feature type="domain" description="D-isomer specific 2-hydroxyacid dehydrogenase NAD-binding" evidence="6">
    <location>
        <begin position="111"/>
        <end position="284"/>
    </location>
</feature>
<dbReference type="Pfam" id="PF00389">
    <property type="entry name" value="2-Hacid_dh"/>
    <property type="match status" value="1"/>
</dbReference>
<dbReference type="PROSITE" id="PS00671">
    <property type="entry name" value="D_2_HYDROXYACID_DH_3"/>
    <property type="match status" value="1"/>
</dbReference>
<dbReference type="InterPro" id="IPR050418">
    <property type="entry name" value="D-iso_2-hydroxyacid_DH_PdxB"/>
</dbReference>
<evidence type="ECO:0000259" key="6">
    <source>
        <dbReference type="Pfam" id="PF02826"/>
    </source>
</evidence>
<proteinExistence type="inferred from homology"/>
<dbReference type="InterPro" id="IPR036291">
    <property type="entry name" value="NAD(P)-bd_dom_sf"/>
</dbReference>
<accession>A0ABR6VHX6</accession>
<feature type="domain" description="D-isomer specific 2-hydroxyacid dehydrogenase catalytic" evidence="5">
    <location>
        <begin position="26"/>
        <end position="310"/>
    </location>
</feature>
<protein>
    <submittedName>
        <fullName evidence="7">Hydroxyacid dehydrogenase</fullName>
    </submittedName>
</protein>
<sequence length="315" mass="33662">MKIVLLESLGISQELLATYVGQVKAAGHEFTAYERNDDPAVQIAEAKDADILIIANMPLKAEVINACPHLKYIDVAFTGVDHVDLAAAKAKGIKVSNASGYSTVAVAELTLAMILDLLRYVPQVDAACRAGGTKAGFIGSELEGKTVALIGTGAIGQRVAELVHAFGAKVIAYNGFSHKEDTELIKYLPMKEMMAQADIVSLHCPVTEQSRGLINAETLSYMKPTAYLVNEARGPIVDSQALAAALNEGRIAGAGIDVFETEPPLATDHPLLHAKNTIVTPHVAFATKESMEKRAVIVFDNIQAYLQGQQKNIIL</sequence>
<dbReference type="RefSeq" id="WP_186502457.1">
    <property type="nucleotide sequence ID" value="NZ_JACOGK010000007.1"/>
</dbReference>
<dbReference type="CDD" id="cd12161">
    <property type="entry name" value="GDH_like_1"/>
    <property type="match status" value="1"/>
</dbReference>
<dbReference type="EMBL" id="JACOGK010000007">
    <property type="protein sequence ID" value="MBC3536295.1"/>
    <property type="molecule type" value="Genomic_DNA"/>
</dbReference>
<organism evidence="7 8">
    <name type="scientific">Megasphaera hominis</name>
    <dbReference type="NCBI Taxonomy" id="159836"/>
    <lineage>
        <taxon>Bacteria</taxon>
        <taxon>Bacillati</taxon>
        <taxon>Bacillota</taxon>
        <taxon>Negativicutes</taxon>
        <taxon>Veillonellales</taxon>
        <taxon>Veillonellaceae</taxon>
        <taxon>Megasphaera</taxon>
    </lineage>
</organism>
<dbReference type="PANTHER" id="PTHR43761:SF1">
    <property type="entry name" value="D-ISOMER SPECIFIC 2-HYDROXYACID DEHYDROGENASE CATALYTIC DOMAIN-CONTAINING PROTEIN-RELATED"/>
    <property type="match status" value="1"/>
</dbReference>
<keyword evidence="3" id="KW-0520">NAD</keyword>
<evidence type="ECO:0000256" key="2">
    <source>
        <dbReference type="ARBA" id="ARBA00023002"/>
    </source>
</evidence>